<organism evidence="8 9">
    <name type="scientific">Candidatus Scybalocola faecigallinarum</name>
    <dbReference type="NCBI Taxonomy" id="2840941"/>
    <lineage>
        <taxon>Bacteria</taxon>
        <taxon>Bacillati</taxon>
        <taxon>Bacillota</taxon>
        <taxon>Clostridia</taxon>
        <taxon>Lachnospirales</taxon>
        <taxon>Lachnospiraceae</taxon>
        <taxon>Lachnospiraceae incertae sedis</taxon>
        <taxon>Candidatus Scybalocola (ex Gilroy et al. 2021)</taxon>
    </lineage>
</organism>
<dbReference type="EC" id="1.3.1.76" evidence="2"/>
<proteinExistence type="predicted"/>
<dbReference type="InterPro" id="IPR042518">
    <property type="entry name" value="SirC_C"/>
</dbReference>
<dbReference type="InterPro" id="IPR028161">
    <property type="entry name" value="Met8-like"/>
</dbReference>
<keyword evidence="4" id="KW-0520">NAD</keyword>
<comment type="pathway">
    <text evidence="1">Porphyrin-containing compound metabolism; siroheme biosynthesis; sirohydrochlorin from precorrin-2: step 1/1.</text>
</comment>
<comment type="catalytic activity">
    <reaction evidence="6">
        <text>precorrin-2 + NAD(+) = sirohydrochlorin + NADH + 2 H(+)</text>
        <dbReference type="Rhea" id="RHEA:15613"/>
        <dbReference type="ChEBI" id="CHEBI:15378"/>
        <dbReference type="ChEBI" id="CHEBI:57540"/>
        <dbReference type="ChEBI" id="CHEBI:57945"/>
        <dbReference type="ChEBI" id="CHEBI:58351"/>
        <dbReference type="ChEBI" id="CHEBI:58827"/>
        <dbReference type="EC" id="1.3.1.76"/>
    </reaction>
</comment>
<evidence type="ECO:0000256" key="1">
    <source>
        <dbReference type="ARBA" id="ARBA00005010"/>
    </source>
</evidence>
<dbReference type="SUPFAM" id="SSF75615">
    <property type="entry name" value="Siroheme synthase middle domains-like"/>
    <property type="match status" value="1"/>
</dbReference>
<gene>
    <name evidence="8" type="ORF">IAB46_12765</name>
</gene>
<dbReference type="AlphaFoldDB" id="A0A9D1F6Q0"/>
<keyword evidence="3" id="KW-0560">Oxidoreductase</keyword>
<reference evidence="8" key="1">
    <citation type="submission" date="2020-10" db="EMBL/GenBank/DDBJ databases">
        <authorList>
            <person name="Gilroy R."/>
        </authorList>
    </citation>
    <scope>NUCLEOTIDE SEQUENCE</scope>
    <source>
        <strain evidence="8">CHK178-757</strain>
    </source>
</reference>
<dbReference type="SUPFAM" id="SSF51735">
    <property type="entry name" value="NAD(P)-binding Rossmann-fold domains"/>
    <property type="match status" value="1"/>
</dbReference>
<evidence type="ECO:0000256" key="3">
    <source>
        <dbReference type="ARBA" id="ARBA00023002"/>
    </source>
</evidence>
<protein>
    <recommendedName>
        <fullName evidence="2">precorrin-2 dehydrogenase</fullName>
        <ecNumber evidence="2">1.3.1.76</ecNumber>
    </recommendedName>
</protein>
<dbReference type="PANTHER" id="PTHR35330:SF1">
    <property type="entry name" value="SIROHEME BIOSYNTHESIS PROTEIN MET8"/>
    <property type="match status" value="1"/>
</dbReference>
<dbReference type="GO" id="GO:0043115">
    <property type="term" value="F:precorrin-2 dehydrogenase activity"/>
    <property type="evidence" value="ECO:0007669"/>
    <property type="project" value="UniProtKB-EC"/>
</dbReference>
<dbReference type="InterPro" id="IPR036291">
    <property type="entry name" value="NAD(P)-bd_dom_sf"/>
</dbReference>
<accession>A0A9D1F6Q0</accession>
<dbReference type="Gene3D" id="3.40.50.720">
    <property type="entry name" value="NAD(P)-binding Rossmann-like Domain"/>
    <property type="match status" value="1"/>
</dbReference>
<evidence type="ECO:0000313" key="9">
    <source>
        <dbReference type="Proteomes" id="UP000823927"/>
    </source>
</evidence>
<dbReference type="InterPro" id="IPR006367">
    <property type="entry name" value="Sirohaem_synthase_N"/>
</dbReference>
<dbReference type="Gene3D" id="1.10.8.610">
    <property type="entry name" value="SirC, precorrin-2 dehydrogenase, C-terminal helical domain-like"/>
    <property type="match status" value="1"/>
</dbReference>
<feature type="region of interest" description="Disordered" evidence="7">
    <location>
        <begin position="209"/>
        <end position="232"/>
    </location>
</feature>
<dbReference type="PANTHER" id="PTHR35330">
    <property type="entry name" value="SIROHEME BIOSYNTHESIS PROTEIN MET8"/>
    <property type="match status" value="1"/>
</dbReference>
<dbReference type="EMBL" id="DVIT01000055">
    <property type="protein sequence ID" value="HIS48399.1"/>
    <property type="molecule type" value="Genomic_DNA"/>
</dbReference>
<evidence type="ECO:0000256" key="4">
    <source>
        <dbReference type="ARBA" id="ARBA00023027"/>
    </source>
</evidence>
<dbReference type="NCBIfam" id="TIGR01470">
    <property type="entry name" value="cysG_Nterm"/>
    <property type="match status" value="1"/>
</dbReference>
<sequence length="232" mass="25480">MALFPFFVNLEGRRCLVFGGGKVALRKIRTLLAVGARVEVCSLQYEPEIMALASKGAVCLKDGQTDPGALIQNVSLVVCATSDKAFNERISRLCRSREIPVNCATGEDNSTFIFPSLVVMEGISVGICLQPPAPSLSKKIREDIEAALPPWYGALGRQLAMYRSLLRPMADDEIKRSRIMARLTSYGLEHEGNIPLEIFYEIVERRDMYGDQGGEPEKPSGSGADPDHCRSD</sequence>
<name>A0A9D1F6Q0_9FIRM</name>
<evidence type="ECO:0000313" key="8">
    <source>
        <dbReference type="EMBL" id="HIS48399.1"/>
    </source>
</evidence>
<dbReference type="Pfam" id="PF13241">
    <property type="entry name" value="NAD_binding_7"/>
    <property type="match status" value="1"/>
</dbReference>
<reference evidence="8" key="2">
    <citation type="journal article" date="2021" name="PeerJ">
        <title>Extensive microbial diversity within the chicken gut microbiome revealed by metagenomics and culture.</title>
        <authorList>
            <person name="Gilroy R."/>
            <person name="Ravi A."/>
            <person name="Getino M."/>
            <person name="Pursley I."/>
            <person name="Horton D.L."/>
            <person name="Alikhan N.F."/>
            <person name="Baker D."/>
            <person name="Gharbi K."/>
            <person name="Hall N."/>
            <person name="Watson M."/>
            <person name="Adriaenssens E.M."/>
            <person name="Foster-Nyarko E."/>
            <person name="Jarju S."/>
            <person name="Secka A."/>
            <person name="Antonio M."/>
            <person name="Oren A."/>
            <person name="Chaudhuri R.R."/>
            <person name="La Ragione R."/>
            <person name="Hildebrand F."/>
            <person name="Pallen M.J."/>
        </authorList>
    </citation>
    <scope>NUCLEOTIDE SEQUENCE</scope>
    <source>
        <strain evidence="8">CHK178-757</strain>
    </source>
</reference>
<evidence type="ECO:0000256" key="5">
    <source>
        <dbReference type="ARBA" id="ARBA00023244"/>
    </source>
</evidence>
<keyword evidence="5" id="KW-0627">Porphyrin biosynthesis</keyword>
<comment type="caution">
    <text evidence="8">The sequence shown here is derived from an EMBL/GenBank/DDBJ whole genome shotgun (WGS) entry which is preliminary data.</text>
</comment>
<evidence type="ECO:0000256" key="7">
    <source>
        <dbReference type="SAM" id="MobiDB-lite"/>
    </source>
</evidence>
<evidence type="ECO:0000256" key="6">
    <source>
        <dbReference type="ARBA" id="ARBA00047561"/>
    </source>
</evidence>
<dbReference type="GO" id="GO:0019354">
    <property type="term" value="P:siroheme biosynthetic process"/>
    <property type="evidence" value="ECO:0007669"/>
    <property type="project" value="InterPro"/>
</dbReference>
<evidence type="ECO:0000256" key="2">
    <source>
        <dbReference type="ARBA" id="ARBA00012400"/>
    </source>
</evidence>
<dbReference type="Proteomes" id="UP000823927">
    <property type="component" value="Unassembled WGS sequence"/>
</dbReference>
<dbReference type="GO" id="GO:0004325">
    <property type="term" value="F:ferrochelatase activity"/>
    <property type="evidence" value="ECO:0007669"/>
    <property type="project" value="InterPro"/>
</dbReference>